<reference evidence="1 2" key="1">
    <citation type="submission" date="2016-08" db="EMBL/GenBank/DDBJ databases">
        <title>Hymenobacter coccineus sp. nov., Hymenobacter lapidarius sp. nov. and Hymenobacter glacialis sp. nov., isolated from Antarctic soil.</title>
        <authorList>
            <person name="Sedlacek I."/>
            <person name="Kralova S."/>
            <person name="Kyrova K."/>
            <person name="Maslanova I."/>
            <person name="Stankova E."/>
            <person name="Vrbovska V."/>
            <person name="Nemec M."/>
            <person name="Bartak M."/>
            <person name="Svec P."/>
            <person name="Busse H.-J."/>
            <person name="Pantucek R."/>
        </authorList>
    </citation>
    <scope>NUCLEOTIDE SEQUENCE [LARGE SCALE GENOMIC DNA]</scope>
    <source>
        <strain evidence="1 2">CCM 8643</strain>
    </source>
</reference>
<dbReference type="Pfam" id="PF16133">
    <property type="entry name" value="DUF4844"/>
    <property type="match status" value="1"/>
</dbReference>
<evidence type="ECO:0008006" key="3">
    <source>
        <dbReference type="Google" id="ProtNLM"/>
    </source>
</evidence>
<evidence type="ECO:0000313" key="2">
    <source>
        <dbReference type="Proteomes" id="UP000176294"/>
    </source>
</evidence>
<dbReference type="InterPro" id="IPR038360">
    <property type="entry name" value="DUF4844_sf"/>
</dbReference>
<dbReference type="RefSeq" id="WP_070729315.1">
    <property type="nucleotide sequence ID" value="NZ_MDZB01000131.1"/>
</dbReference>
<dbReference type="OrthoDB" id="6710549at2"/>
<accession>A0A1G1SXM6</accession>
<gene>
    <name evidence="1" type="ORF">BEN47_03590</name>
</gene>
<proteinExistence type="predicted"/>
<dbReference type="Gene3D" id="1.20.1480.40">
    <property type="entry name" value="Uncharacterised protein PF16133, DUF4844"/>
    <property type="match status" value="1"/>
</dbReference>
<dbReference type="Proteomes" id="UP000176294">
    <property type="component" value="Unassembled WGS sequence"/>
</dbReference>
<name>A0A1G1SXM6_9BACT</name>
<keyword evidence="2" id="KW-1185">Reference proteome</keyword>
<dbReference type="AlphaFoldDB" id="A0A1G1SXM6"/>
<organism evidence="1 2">
    <name type="scientific">Hymenobacter lapidarius</name>
    <dbReference type="NCBI Taxonomy" id="1908237"/>
    <lineage>
        <taxon>Bacteria</taxon>
        <taxon>Pseudomonadati</taxon>
        <taxon>Bacteroidota</taxon>
        <taxon>Cytophagia</taxon>
        <taxon>Cytophagales</taxon>
        <taxon>Hymenobacteraceae</taxon>
        <taxon>Hymenobacter</taxon>
    </lineage>
</organism>
<protein>
    <recommendedName>
        <fullName evidence="3">DUF4844 domain-containing protein</fullName>
    </recommendedName>
</protein>
<sequence>MQAPASAVQQLQAFKALPKFEPDEMYTGAWPAEVRPVLNSVLNQSADEFLAIATSGPTQERYQQALATGLDKIDGDELDTEDRERVAVQYQNLMDIVGLQSSNGLLNKFMYGAVLGSILSGSQDAQTNSTQSSPSK</sequence>
<dbReference type="InterPro" id="IPR032301">
    <property type="entry name" value="DUF4844"/>
</dbReference>
<dbReference type="EMBL" id="MDZB01000131">
    <property type="protein sequence ID" value="OGX83385.1"/>
    <property type="molecule type" value="Genomic_DNA"/>
</dbReference>
<evidence type="ECO:0000313" key="1">
    <source>
        <dbReference type="EMBL" id="OGX83385.1"/>
    </source>
</evidence>
<comment type="caution">
    <text evidence="1">The sequence shown here is derived from an EMBL/GenBank/DDBJ whole genome shotgun (WGS) entry which is preliminary data.</text>
</comment>